<name>A0A8C1PQ62_CYPCA</name>
<feature type="domain" description="BTB" evidence="1">
    <location>
        <begin position="400"/>
        <end position="461"/>
    </location>
</feature>
<reference evidence="2" key="1">
    <citation type="submission" date="2025-08" db="UniProtKB">
        <authorList>
            <consortium name="Ensembl"/>
        </authorList>
    </citation>
    <scope>IDENTIFICATION</scope>
</reference>
<sequence length="590" mass="66212">MLSVHIVALGSECPGGVGPGDETAGPGQFQGGLLWSYLGHGARELDPNSVTPSRHPLNPAFMEYQSRVFGDVRVMVRDCPSWDLLDSDWASVRSVVEQADIVVIKYSVNDKLAFQQVRNIYAPRLRPLLRHWGVPVILVAVGARLNDEGPPCTCPLCASDWSSCVPHSEGLQLSRDLGATYLELPSLNNFFVGRYFGSVVSVSFSLNHCLKKSLISMQKNCTCGLAVPARLPPVRVEESTFSQDLQWLLERGVQFADVAFYAGDSGKELGWAHASVLCAVSPYFRQLLVGRQAWERPVSRCTCRERDGPHSLLSTWDGGIDDLPRADGHPPGHLSRLVVKDPLLCLCLWETLMFLYRGERERKHNDALIQSAQRWKVQGKGLCLSQSSSVMLDPMGVFKRSAVRLLSGSVLPAHRAVLVARCDVMAAMFSGKYAEARSRVVPIHGVSSDTFLAFLEYLYTDTCCPGESLVFKAFKAGMYQVKRLQHLCEVCVCAYLQSMPSRELASMGISVIRLLRRAKCHNADQLYVWLLHFIANNYLIFSHKPDFLELSDEEREQVERLRWPSRGYLQELSEYQQRRRQIRKSRCSIM</sequence>
<organism evidence="2 3">
    <name type="scientific">Cyprinus carpio</name>
    <name type="common">Common carp</name>
    <dbReference type="NCBI Taxonomy" id="7962"/>
    <lineage>
        <taxon>Eukaryota</taxon>
        <taxon>Metazoa</taxon>
        <taxon>Chordata</taxon>
        <taxon>Craniata</taxon>
        <taxon>Vertebrata</taxon>
        <taxon>Euteleostomi</taxon>
        <taxon>Actinopterygii</taxon>
        <taxon>Neopterygii</taxon>
        <taxon>Teleostei</taxon>
        <taxon>Ostariophysi</taxon>
        <taxon>Cypriniformes</taxon>
        <taxon>Cyprinidae</taxon>
        <taxon>Cyprininae</taxon>
        <taxon>Cyprinus</taxon>
    </lineage>
</organism>
<dbReference type="PANTHER" id="PTHR24413">
    <property type="entry name" value="SPECKLE-TYPE POZ PROTEIN"/>
    <property type="match status" value="1"/>
</dbReference>
<evidence type="ECO:0000313" key="3">
    <source>
        <dbReference type="Proteomes" id="UP000694427"/>
    </source>
</evidence>
<evidence type="ECO:0000313" key="2">
    <source>
        <dbReference type="Ensembl" id="ENSCCRP00010111161.1"/>
    </source>
</evidence>
<dbReference type="CDD" id="cd18532">
    <property type="entry name" value="BACK_RHOBTB3"/>
    <property type="match status" value="1"/>
</dbReference>
<evidence type="ECO:0000259" key="1">
    <source>
        <dbReference type="PROSITE" id="PS50097"/>
    </source>
</evidence>
<dbReference type="InterPro" id="IPR011333">
    <property type="entry name" value="SKP1/BTB/POZ_sf"/>
</dbReference>
<dbReference type="Gene3D" id="3.30.710.10">
    <property type="entry name" value="Potassium Channel Kv1.1, Chain A"/>
    <property type="match status" value="2"/>
</dbReference>
<dbReference type="PROSITE" id="PS50097">
    <property type="entry name" value="BTB"/>
    <property type="match status" value="1"/>
</dbReference>
<dbReference type="AlphaFoldDB" id="A0A8C1PQ62"/>
<dbReference type="Pfam" id="PF00651">
    <property type="entry name" value="BTB"/>
    <property type="match status" value="2"/>
</dbReference>
<reference evidence="2" key="2">
    <citation type="submission" date="2025-09" db="UniProtKB">
        <authorList>
            <consortium name="Ensembl"/>
        </authorList>
    </citation>
    <scope>IDENTIFICATION</scope>
</reference>
<dbReference type="Ensembl" id="ENSCCRT00010123686.1">
    <property type="protein sequence ID" value="ENSCCRP00010111161.1"/>
    <property type="gene ID" value="ENSCCRG00010048934.1"/>
</dbReference>
<dbReference type="Proteomes" id="UP000694427">
    <property type="component" value="Unplaced"/>
</dbReference>
<keyword evidence="3" id="KW-1185">Reference proteome</keyword>
<dbReference type="SMART" id="SM00225">
    <property type="entry name" value="BTB"/>
    <property type="match status" value="1"/>
</dbReference>
<dbReference type="InterPro" id="IPR000210">
    <property type="entry name" value="BTB/POZ_dom"/>
</dbReference>
<accession>A0A8C1PQ62</accession>
<protein>
    <submittedName>
        <fullName evidence="2">Si:dkey-6b12.5</fullName>
    </submittedName>
</protein>
<proteinExistence type="predicted"/>
<dbReference type="SUPFAM" id="SSF54695">
    <property type="entry name" value="POZ domain"/>
    <property type="match status" value="2"/>
</dbReference>